<reference evidence="1 2" key="1">
    <citation type="journal article" date="2015" name="Genome Biol. Evol.">
        <title>Comparative Genomics of a Bacterivorous Green Alga Reveals Evolutionary Causalities and Consequences of Phago-Mixotrophic Mode of Nutrition.</title>
        <authorList>
            <person name="Burns J.A."/>
            <person name="Paasch A."/>
            <person name="Narechania A."/>
            <person name="Kim E."/>
        </authorList>
    </citation>
    <scope>NUCLEOTIDE SEQUENCE [LARGE SCALE GENOMIC DNA]</scope>
    <source>
        <strain evidence="1 2">PLY_AMNH</strain>
    </source>
</reference>
<keyword evidence="2" id="KW-1185">Reference proteome</keyword>
<accession>A0AAE0C5N7</accession>
<organism evidence="1 2">
    <name type="scientific">Cymbomonas tetramitiformis</name>
    <dbReference type="NCBI Taxonomy" id="36881"/>
    <lineage>
        <taxon>Eukaryota</taxon>
        <taxon>Viridiplantae</taxon>
        <taxon>Chlorophyta</taxon>
        <taxon>Pyramimonadophyceae</taxon>
        <taxon>Pyramimonadales</taxon>
        <taxon>Pyramimonadaceae</taxon>
        <taxon>Cymbomonas</taxon>
    </lineage>
</organism>
<name>A0AAE0C5N7_9CHLO</name>
<dbReference type="EMBL" id="LGRX02027725">
    <property type="protein sequence ID" value="KAK3248896.1"/>
    <property type="molecule type" value="Genomic_DNA"/>
</dbReference>
<protein>
    <recommendedName>
        <fullName evidence="3">PPM-type phosphatase domain-containing protein</fullName>
    </recommendedName>
</protein>
<comment type="caution">
    <text evidence="1">The sequence shown here is derived from an EMBL/GenBank/DDBJ whole genome shotgun (WGS) entry which is preliminary data.</text>
</comment>
<gene>
    <name evidence="1" type="ORF">CYMTET_41656</name>
</gene>
<evidence type="ECO:0000313" key="1">
    <source>
        <dbReference type="EMBL" id="KAK3248896.1"/>
    </source>
</evidence>
<dbReference type="Proteomes" id="UP001190700">
    <property type="component" value="Unassembled WGS sequence"/>
</dbReference>
<dbReference type="InterPro" id="IPR036457">
    <property type="entry name" value="PPM-type-like_dom_sf"/>
</dbReference>
<proteinExistence type="predicted"/>
<evidence type="ECO:0000313" key="2">
    <source>
        <dbReference type="Proteomes" id="UP001190700"/>
    </source>
</evidence>
<dbReference type="Gene3D" id="3.60.40.10">
    <property type="entry name" value="PPM-type phosphatase domain"/>
    <property type="match status" value="1"/>
</dbReference>
<dbReference type="SUPFAM" id="SSF81606">
    <property type="entry name" value="PP2C-like"/>
    <property type="match status" value="1"/>
</dbReference>
<sequence length="1548" mass="171798">MDSQAETPTPEQILEIFRQLDIPEQYRGPYQANSKVELAAICNYLANHILRASTQLVYQAVAKKLPGIDLTAKYANFVRHVLGLKDILVEDKGRSRRLFTYPGVCKNVYLRKFITQYAALCSAQLRDTEAKETPDGFESDVPAPIDVARAPLVALGRGNSAACRLVDGDKGVPAKVLAQFDSAGQCVEAYKKSPAIENFKAHLLEQADELSQTKVVVSHCGPNNIGKTTSVEGQLASSQPSQRQYHELNANVTALLESPMAPELDAVELYRKKHDQPCGGIVTMQEVGKAFQCEGGSAEHWRFPLETTPEDHVEHRARVEEMPAVMKRYWKTGNFELEADPERTTFGYLSPHHKLNEDDVSTQAVHMFSYCPRFATLDIFMTLEEMHSVCEQCKDIESRDDNDDEGKRQELREFYETITGKTIDWDNLTTESAGAVLEQYALCDEAATVARNPYRLQVSSGENVVDDLAALRAELCSHHDEAARMKPHVKLLSCRRVYGPWGVLKSGIVLVDLPGFDINPMHQGMIKRITEASDIVICWPAMFSAALLVHPDFNGDDEVGSSMRHAQIVDYTNLQRFMGLIEIELERKRLTQLQGLADTLTRMCTSLQEEMTALRDVHRRVDQLDEADAQRTYTPFLREGIVANADAMVERLVDGAGANDADLTPAFLDEDALRALGEDLRSSIETAAQEGESDPQIKSAKASAIAVANVEKNAQRLYRGRGKPNISLLGFIQEKLKDALDRNTMDDALLHFTTGLGALLDQCVSAYKDHLRGQLLAALGGGALHALQAQELRQQLVDNYLESMVTGVRALFENAKEEAMQQLCDANIKARFYPAVKKRAEAELNPARIAAWQHDRRVTREQIVLELQEVLHTLPLDAYRSEFRDSLRELASTAMNKVQERLAAVTQGKFEQFYGHVKDISNIEKGNTQNKFLQLTHMAKACCEGNEKIGHVLRMITSSAAAQGRPELFPPISKDRVKEYNTLHRDAQGQLWLRAMWSECQAAMMNAGAGLLTEIAWQAAARELPALSPVPVVSAPFTQAPAVIPFFPLHVEPGRPGTHAGLGLEEQRRYLDMGGAAGSAPGAAPGHPLAERLRGLNLEPCDATWTRRTLPAVLLGSAYGVPSGEVAAHEEGMRRALATGLELLGNGGSGRARFEDLMGMCLDEYRYASRLARGALRVFAGPWLPYPPFHLQFWPSLKVAEACRRQRGARPYRALGISAYRDSAYRDIGRHKRSEHSYPSAGYQGNRSWHVLHAAVRQCHRDNLDKRVLGATTALVITLQKQEIHMVSVGDCQVAVLDWDAARGSCVYLSKPQHHWTPEMAQNPFPNPPPLQLGFSGREMECRSSMVAECGACDLCRLTHDGPELPEQKIVAAKENTLVIAGSDGLFDNLPHVGYKVSQQQDEQHPHFQQHENAKRAQLEHLVNQGVQKHKEVEGQGESLVQCVGEEIFDKAFPFMVGIPMSTRRVRNKEDDFTFFVGRISMQMQSDGAHNGEHGHRKLTKRDLENYARGVKGKAVYVQDVGFIAPTVMLAGPESKVLGGDSKYTSSG</sequence>
<evidence type="ECO:0008006" key="3">
    <source>
        <dbReference type="Google" id="ProtNLM"/>
    </source>
</evidence>